<gene>
    <name evidence="1" type="ORF">EV667_1212</name>
</gene>
<sequence>MLTFIIRLWRWLTDPYEYSCPYCTDDEMCEECLHFWAIK</sequence>
<accession>A0A4R1I6U9</accession>
<evidence type="ECO:0000313" key="1">
    <source>
        <dbReference type="EMBL" id="TCK31107.1"/>
    </source>
</evidence>
<keyword evidence="2" id="KW-1185">Reference proteome</keyword>
<comment type="caution">
    <text evidence="1">The sequence shown here is derived from an EMBL/GenBank/DDBJ whole genome shotgun (WGS) entry which is preliminary data.</text>
</comment>
<name>A0A4R1I6U9_ANCAQ</name>
<organism evidence="1 2">
    <name type="scientific">Ancylobacter aquaticus</name>
    <dbReference type="NCBI Taxonomy" id="100"/>
    <lineage>
        <taxon>Bacteria</taxon>
        <taxon>Pseudomonadati</taxon>
        <taxon>Pseudomonadota</taxon>
        <taxon>Alphaproteobacteria</taxon>
        <taxon>Hyphomicrobiales</taxon>
        <taxon>Xanthobacteraceae</taxon>
        <taxon>Ancylobacter</taxon>
    </lineage>
</organism>
<dbReference type="Proteomes" id="UP000295030">
    <property type="component" value="Unassembled WGS sequence"/>
</dbReference>
<proteinExistence type="predicted"/>
<dbReference type="EMBL" id="SMFY01000001">
    <property type="protein sequence ID" value="TCK31107.1"/>
    <property type="molecule type" value="Genomic_DNA"/>
</dbReference>
<reference evidence="1 2" key="1">
    <citation type="submission" date="2019-03" db="EMBL/GenBank/DDBJ databases">
        <title>Genomic Encyclopedia of Type Strains, Phase IV (KMG-IV): sequencing the most valuable type-strain genomes for metagenomic binning, comparative biology and taxonomic classification.</title>
        <authorList>
            <person name="Goeker M."/>
        </authorList>
    </citation>
    <scope>NUCLEOTIDE SEQUENCE [LARGE SCALE GENOMIC DNA]</scope>
    <source>
        <strain evidence="1 2">DSM 101</strain>
    </source>
</reference>
<dbReference type="AlphaFoldDB" id="A0A4R1I6U9"/>
<protein>
    <submittedName>
        <fullName evidence="1">Uncharacterized protein</fullName>
    </submittedName>
</protein>
<evidence type="ECO:0000313" key="2">
    <source>
        <dbReference type="Proteomes" id="UP000295030"/>
    </source>
</evidence>